<dbReference type="Gene3D" id="2.60.40.3230">
    <property type="match status" value="1"/>
</dbReference>
<feature type="chain" id="PRO_5041904149" evidence="1">
    <location>
        <begin position="27"/>
        <end position="141"/>
    </location>
</feature>
<accession>A0AAE3VE22</accession>
<comment type="caution">
    <text evidence="2">The sequence shown here is derived from an EMBL/GenBank/DDBJ whole genome shotgun (WGS) entry which is preliminary data.</text>
</comment>
<name>A0AAE3VE22_9BACT</name>
<gene>
    <name evidence="2" type="ORF">J3R75_000653</name>
</gene>
<dbReference type="PROSITE" id="PS51257">
    <property type="entry name" value="PROKAR_LIPOPROTEIN"/>
    <property type="match status" value="1"/>
</dbReference>
<dbReference type="RefSeq" id="WP_307259873.1">
    <property type="nucleotide sequence ID" value="NZ_JAUSVL010000001.1"/>
</dbReference>
<dbReference type="Proteomes" id="UP001238163">
    <property type="component" value="Unassembled WGS sequence"/>
</dbReference>
<proteinExistence type="predicted"/>
<protein>
    <submittedName>
        <fullName evidence="2">Uncharacterized protein YcfL</fullName>
    </submittedName>
</protein>
<sequence>MKLLMTLMTGLVVMLTAVGCQSPKTAGQSITATIVDGDPQLATVLRVDDQRLARYVSVKSVNSAVKHDGFLQAQVEVLNNSKRDYAIEYRYLWFDANDMEIYPGKRPWQQAVLHGGESIRLQGISPYPEAKAFRVQIRPMP</sequence>
<evidence type="ECO:0000256" key="1">
    <source>
        <dbReference type="SAM" id="SignalP"/>
    </source>
</evidence>
<evidence type="ECO:0000313" key="3">
    <source>
        <dbReference type="Proteomes" id="UP001238163"/>
    </source>
</evidence>
<dbReference type="InterPro" id="IPR010824">
    <property type="entry name" value="DUF1425"/>
</dbReference>
<dbReference type="InterPro" id="IPR038483">
    <property type="entry name" value="YcfL-like_sf"/>
</dbReference>
<keyword evidence="3" id="KW-1185">Reference proteome</keyword>
<organism evidence="2 3">
    <name type="scientific">Oligosphaera ethanolica</name>
    <dbReference type="NCBI Taxonomy" id="760260"/>
    <lineage>
        <taxon>Bacteria</taxon>
        <taxon>Pseudomonadati</taxon>
        <taxon>Lentisphaerota</taxon>
        <taxon>Oligosphaeria</taxon>
        <taxon>Oligosphaerales</taxon>
        <taxon>Oligosphaeraceae</taxon>
        <taxon>Oligosphaera</taxon>
    </lineage>
</organism>
<feature type="signal peptide" evidence="1">
    <location>
        <begin position="1"/>
        <end position="26"/>
    </location>
</feature>
<keyword evidence="1" id="KW-0732">Signal</keyword>
<dbReference type="AlphaFoldDB" id="A0AAE3VE22"/>
<dbReference type="EMBL" id="JAUSVL010000001">
    <property type="protein sequence ID" value="MDQ0288546.1"/>
    <property type="molecule type" value="Genomic_DNA"/>
</dbReference>
<reference evidence="2" key="1">
    <citation type="submission" date="2023-07" db="EMBL/GenBank/DDBJ databases">
        <title>Genomic Encyclopedia of Type Strains, Phase IV (KMG-IV): sequencing the most valuable type-strain genomes for metagenomic binning, comparative biology and taxonomic classification.</title>
        <authorList>
            <person name="Goeker M."/>
        </authorList>
    </citation>
    <scope>NUCLEOTIDE SEQUENCE</scope>
    <source>
        <strain evidence="2">DSM 24202</strain>
    </source>
</reference>
<dbReference type="Pfam" id="PF07233">
    <property type="entry name" value="DUF1425"/>
    <property type="match status" value="1"/>
</dbReference>
<dbReference type="CDD" id="cd09030">
    <property type="entry name" value="DUF1425"/>
    <property type="match status" value="1"/>
</dbReference>
<evidence type="ECO:0000313" key="2">
    <source>
        <dbReference type="EMBL" id="MDQ0288546.1"/>
    </source>
</evidence>